<evidence type="ECO:0000313" key="2">
    <source>
        <dbReference type="Proteomes" id="UP000019225"/>
    </source>
</evidence>
<dbReference type="eggNOG" id="ENOG5032UDA">
    <property type="taxonomic scope" value="Bacteria"/>
</dbReference>
<name>W5VYX3_9PSEU</name>
<dbReference type="PATRIC" id="fig|1449976.3.peg.402"/>
<dbReference type="EMBL" id="CP007155">
    <property type="protein sequence ID" value="AHH93772.1"/>
    <property type="molecule type" value="Genomic_DNA"/>
</dbReference>
<reference evidence="1 2" key="1">
    <citation type="journal article" date="2014" name="BMC Genomics">
        <title>Complete genome sequence of producer of the glycopeptide antibiotic Aculeximycin Kutzneria albida DSM 43870T, a representative of minor genus of Pseudonocardiaceae.</title>
        <authorList>
            <person name="Rebets Y."/>
            <person name="Tokovenko B."/>
            <person name="Lushchyk I."/>
            <person name="Ruckert C."/>
            <person name="Zaburannyi N."/>
            <person name="Bechthold A."/>
            <person name="Kalinowski J."/>
            <person name="Luzhetskyy A."/>
        </authorList>
    </citation>
    <scope>NUCLEOTIDE SEQUENCE [LARGE SCALE GENOMIC DNA]</scope>
    <source>
        <strain evidence="1">DSM 43870</strain>
    </source>
</reference>
<gene>
    <name evidence="1" type="ORF">KALB_395</name>
</gene>
<proteinExistence type="predicted"/>
<keyword evidence="2" id="KW-1185">Reference proteome</keyword>
<dbReference type="AlphaFoldDB" id="W5VYX3"/>
<dbReference type="Proteomes" id="UP000019225">
    <property type="component" value="Chromosome"/>
</dbReference>
<dbReference type="KEGG" id="kal:KALB_395"/>
<evidence type="ECO:0008006" key="3">
    <source>
        <dbReference type="Google" id="ProtNLM"/>
    </source>
</evidence>
<evidence type="ECO:0000313" key="1">
    <source>
        <dbReference type="EMBL" id="AHH93772.1"/>
    </source>
</evidence>
<dbReference type="STRING" id="1449976.KALB_395"/>
<protein>
    <recommendedName>
        <fullName evidence="3">Prokaryotic metallothionein</fullName>
    </recommendedName>
</protein>
<dbReference type="HOGENOM" id="CLU_178581_0_0_11"/>
<accession>W5VYX3</accession>
<organism evidence="1 2">
    <name type="scientific">Kutzneria albida DSM 43870</name>
    <dbReference type="NCBI Taxonomy" id="1449976"/>
    <lineage>
        <taxon>Bacteria</taxon>
        <taxon>Bacillati</taxon>
        <taxon>Actinomycetota</taxon>
        <taxon>Actinomycetes</taxon>
        <taxon>Pseudonocardiales</taxon>
        <taxon>Pseudonocardiaceae</taxon>
        <taxon>Kutzneria</taxon>
    </lineage>
</organism>
<sequence length="97" mass="10859">MPPRRVPRTLVGMATCDVCGNDYWMAFEIRTVTGESHWFDSFECAMEKLAPRCERCNCRIVGHGVEVEGMFYCCAHCARQVTELGNQIRDAVGALPG</sequence>